<name>A0AAW9JLD8_CARML</name>
<dbReference type="EMBL" id="JAVBVO010000001">
    <property type="protein sequence ID" value="MDZ5757207.1"/>
    <property type="molecule type" value="Genomic_DNA"/>
</dbReference>
<keyword evidence="5" id="KW-0560">Oxidoreductase</keyword>
<evidence type="ECO:0000256" key="5">
    <source>
        <dbReference type="ARBA" id="ARBA00023002"/>
    </source>
</evidence>
<organism evidence="6 7">
    <name type="scientific">Carnobacterium maltaromaticum</name>
    <name type="common">Carnobacterium piscicola</name>
    <dbReference type="NCBI Taxonomy" id="2751"/>
    <lineage>
        <taxon>Bacteria</taxon>
        <taxon>Bacillati</taxon>
        <taxon>Bacillota</taxon>
        <taxon>Bacilli</taxon>
        <taxon>Lactobacillales</taxon>
        <taxon>Carnobacteriaceae</taxon>
        <taxon>Carnobacterium</taxon>
    </lineage>
</organism>
<evidence type="ECO:0000313" key="6">
    <source>
        <dbReference type="EMBL" id="MDZ5757207.1"/>
    </source>
</evidence>
<accession>A0AAW9JLD8</accession>
<evidence type="ECO:0000256" key="3">
    <source>
        <dbReference type="ARBA" id="ARBA00022630"/>
    </source>
</evidence>
<dbReference type="Gene3D" id="3.20.20.70">
    <property type="entry name" value="Aldolase class I"/>
    <property type="match status" value="1"/>
</dbReference>
<evidence type="ECO:0000256" key="4">
    <source>
        <dbReference type="ARBA" id="ARBA00022643"/>
    </source>
</evidence>
<proteinExistence type="predicted"/>
<dbReference type="AlphaFoldDB" id="A0AAW9JLD8"/>
<reference evidence="6" key="1">
    <citation type="submission" date="2023-08" db="EMBL/GenBank/DDBJ databases">
        <title>Genomic characterization of piscicolin 126 produced by Carnobacterium maltaromaticum CM22 strain isolated from salmon (Salmo salar).</title>
        <authorList>
            <person name="Gonzalez-Gragera E."/>
            <person name="Garcia-Lopez J.D."/>
            <person name="Teso-Perez C."/>
            <person name="Gimenez-Hernandez I."/>
            <person name="Peralta-Sanchez J.M."/>
            <person name="Valdivia E."/>
            <person name="Montalban-Lopez M."/>
            <person name="Martin-Platero A.M."/>
            <person name="Banos A."/>
            <person name="Martinez-Bueno M."/>
        </authorList>
    </citation>
    <scope>NUCLEOTIDE SEQUENCE</scope>
    <source>
        <strain evidence="6">CM22</strain>
    </source>
</reference>
<dbReference type="RefSeq" id="WP_015075738.1">
    <property type="nucleotide sequence ID" value="NZ_CAJGUR010000009.1"/>
</dbReference>
<dbReference type="SUPFAM" id="SSF51412">
    <property type="entry name" value="Inosine monophosphate dehydrogenase (IMPDH)"/>
    <property type="match status" value="1"/>
</dbReference>
<sequence length="310" mass="32621">MKQITEILGIKYPIFQGAMAQISKHQLAAAVSNAGGLGIIASGGMTEEQLREEVIQCKKLTDKPFAVNIMLMAPNVPDMVKVVVEEGVKIVTTGAGTPKNYMETFKEANIKVIPVVPSAILAKKMEAIGATAVVAEGSEAGGHIGELSTMVLLPQVVAAVKIPVIAAGGIGCGKGMAAAYTLGAQGVQMGTAFMLANECPIPENVKEFIANAKEMDTAVTGRNGGAPVRSLKNKMIEQYIQWEKENMPREQLEELTMGSARKAAAGDIENGSVMAGQVSGLINEVKSAQQIVDDVLAEAKVTIKNVQLNF</sequence>
<dbReference type="CDD" id="cd04730">
    <property type="entry name" value="NPD_like"/>
    <property type="match status" value="1"/>
</dbReference>
<evidence type="ECO:0000313" key="7">
    <source>
        <dbReference type="Proteomes" id="UP001290462"/>
    </source>
</evidence>
<dbReference type="InterPro" id="IPR004136">
    <property type="entry name" value="NMO"/>
</dbReference>
<keyword evidence="4" id="KW-0288">FMN</keyword>
<dbReference type="GO" id="GO:0018580">
    <property type="term" value="F:nitronate monooxygenase activity"/>
    <property type="evidence" value="ECO:0007669"/>
    <property type="project" value="InterPro"/>
</dbReference>
<comment type="caution">
    <text evidence="6">The sequence shown here is derived from an EMBL/GenBank/DDBJ whole genome shotgun (WGS) entry which is preliminary data.</text>
</comment>
<protein>
    <recommendedName>
        <fullName evidence="2">Probable nitronate monooxygenase</fullName>
    </recommendedName>
</protein>
<evidence type="ECO:0000256" key="1">
    <source>
        <dbReference type="ARBA" id="ARBA00003535"/>
    </source>
</evidence>
<dbReference type="PANTHER" id="PTHR32332:SF20">
    <property type="entry name" value="2-NITROPROPANE DIOXYGENASE-LIKE PROTEIN"/>
    <property type="match status" value="1"/>
</dbReference>
<dbReference type="PANTHER" id="PTHR32332">
    <property type="entry name" value="2-NITROPROPANE DIOXYGENASE"/>
    <property type="match status" value="1"/>
</dbReference>
<dbReference type="Pfam" id="PF03060">
    <property type="entry name" value="NMO"/>
    <property type="match status" value="1"/>
</dbReference>
<comment type="function">
    <text evidence="1">Nitronate monooxygenase that uses molecular oxygen to catalyze the oxidative denitrification of alkyl nitronates. Acts on propionate 3-nitronate (P3N), the presumed physiological substrate. Probably functions in the detoxification of P3N, a metabolic poison produced by plants and fungi as a defense mechanism.</text>
</comment>
<dbReference type="Proteomes" id="UP001290462">
    <property type="component" value="Unassembled WGS sequence"/>
</dbReference>
<keyword evidence="6" id="KW-0503">Monooxygenase</keyword>
<keyword evidence="3" id="KW-0285">Flavoprotein</keyword>
<evidence type="ECO:0000256" key="2">
    <source>
        <dbReference type="ARBA" id="ARBA00013457"/>
    </source>
</evidence>
<dbReference type="InterPro" id="IPR013785">
    <property type="entry name" value="Aldolase_TIM"/>
</dbReference>
<gene>
    <name evidence="6" type="ORF">RAK27_00890</name>
</gene>